<accession>A0A3P6EK53</accession>
<evidence type="ECO:0000313" key="1">
    <source>
        <dbReference type="EMBL" id="VDD36641.1"/>
    </source>
</evidence>
<sequence>MAPPSHLLDSEIPQNPKSETGLYISYASSSHLY</sequence>
<dbReference type="EMBL" id="LR031876">
    <property type="protein sequence ID" value="VDD36641.1"/>
    <property type="molecule type" value="Genomic_DNA"/>
</dbReference>
<gene>
    <name evidence="1" type="ORF">BOLC7T42201H</name>
</gene>
<reference evidence="1" key="1">
    <citation type="submission" date="2018-11" db="EMBL/GenBank/DDBJ databases">
        <authorList>
            <consortium name="Genoscope - CEA"/>
            <person name="William W."/>
        </authorList>
    </citation>
    <scope>NUCLEOTIDE SEQUENCE</scope>
</reference>
<organism evidence="1">
    <name type="scientific">Brassica oleracea</name>
    <name type="common">Wild cabbage</name>
    <dbReference type="NCBI Taxonomy" id="3712"/>
    <lineage>
        <taxon>Eukaryota</taxon>
        <taxon>Viridiplantae</taxon>
        <taxon>Streptophyta</taxon>
        <taxon>Embryophyta</taxon>
        <taxon>Tracheophyta</taxon>
        <taxon>Spermatophyta</taxon>
        <taxon>Magnoliopsida</taxon>
        <taxon>eudicotyledons</taxon>
        <taxon>Gunneridae</taxon>
        <taxon>Pentapetalae</taxon>
        <taxon>rosids</taxon>
        <taxon>malvids</taxon>
        <taxon>Brassicales</taxon>
        <taxon>Brassicaceae</taxon>
        <taxon>Brassiceae</taxon>
        <taxon>Brassica</taxon>
    </lineage>
</organism>
<protein>
    <submittedName>
        <fullName evidence="1">Uncharacterized protein</fullName>
    </submittedName>
</protein>
<dbReference type="AlphaFoldDB" id="A0A3P6EK53"/>
<proteinExistence type="predicted"/>
<name>A0A3P6EK53_BRAOL</name>